<sequence length="305" mass="33686">RSPTVRGFELPGLADPILVRLFADDTLIFLSAADRHADVQLILDLWCAVSGAKFNTDKTEIIPIGRAAHRANVLTTRKLHPTDRAISPRVHIADEGESVRYLGGWIGNHIDDASPWNKVVTAINASLRHWSKGHPTLFAKKHIVQMVVAGQSQYLAKVQGMPSIVEDTLIKAIRSFIWDDAVHPPLALSHLYPSRERGGIGLLDLQSRNEAIHLIGLKSFLDLSPSRPTWAFITDLLISKLAPATIPDSAKVNYFLQTWTVPLQGPRAPDLPLDVRLMLKAARTFDVSLNAVRLSANLQAQLPAW</sequence>
<accession>A0ACB8RCF9</accession>
<protein>
    <submittedName>
        <fullName evidence="1">Uncharacterized protein</fullName>
    </submittedName>
</protein>
<reference evidence="1" key="2">
    <citation type="journal article" date="2022" name="New Phytol.">
        <title>Evolutionary transition to the ectomycorrhizal habit in the genomes of a hyperdiverse lineage of mushroom-forming fungi.</title>
        <authorList>
            <person name="Looney B."/>
            <person name="Miyauchi S."/>
            <person name="Morin E."/>
            <person name="Drula E."/>
            <person name="Courty P.E."/>
            <person name="Kohler A."/>
            <person name="Kuo A."/>
            <person name="LaButti K."/>
            <person name="Pangilinan J."/>
            <person name="Lipzen A."/>
            <person name="Riley R."/>
            <person name="Andreopoulos W."/>
            <person name="He G."/>
            <person name="Johnson J."/>
            <person name="Nolan M."/>
            <person name="Tritt A."/>
            <person name="Barry K.W."/>
            <person name="Grigoriev I.V."/>
            <person name="Nagy L.G."/>
            <person name="Hibbett D."/>
            <person name="Henrissat B."/>
            <person name="Matheny P.B."/>
            <person name="Labbe J."/>
            <person name="Martin F.M."/>
        </authorList>
    </citation>
    <scope>NUCLEOTIDE SEQUENCE</scope>
    <source>
        <strain evidence="1">FP105234-sp</strain>
    </source>
</reference>
<proteinExistence type="predicted"/>
<dbReference type="EMBL" id="MU276100">
    <property type="protein sequence ID" value="KAI0041809.1"/>
    <property type="molecule type" value="Genomic_DNA"/>
</dbReference>
<feature type="non-terminal residue" evidence="1">
    <location>
        <position position="305"/>
    </location>
</feature>
<comment type="caution">
    <text evidence="1">The sequence shown here is derived from an EMBL/GenBank/DDBJ whole genome shotgun (WGS) entry which is preliminary data.</text>
</comment>
<gene>
    <name evidence="1" type="ORF">FA95DRAFT_1460793</name>
</gene>
<evidence type="ECO:0000313" key="1">
    <source>
        <dbReference type="EMBL" id="KAI0041809.1"/>
    </source>
</evidence>
<keyword evidence="2" id="KW-1185">Reference proteome</keyword>
<feature type="non-terminal residue" evidence="1">
    <location>
        <position position="1"/>
    </location>
</feature>
<name>A0ACB8RCF9_9AGAM</name>
<dbReference type="Proteomes" id="UP000814033">
    <property type="component" value="Unassembled WGS sequence"/>
</dbReference>
<reference evidence="1" key="1">
    <citation type="submission" date="2021-02" db="EMBL/GenBank/DDBJ databases">
        <authorList>
            <consortium name="DOE Joint Genome Institute"/>
            <person name="Ahrendt S."/>
            <person name="Looney B.P."/>
            <person name="Miyauchi S."/>
            <person name="Morin E."/>
            <person name="Drula E."/>
            <person name="Courty P.E."/>
            <person name="Chicoki N."/>
            <person name="Fauchery L."/>
            <person name="Kohler A."/>
            <person name="Kuo A."/>
            <person name="Labutti K."/>
            <person name="Pangilinan J."/>
            <person name="Lipzen A."/>
            <person name="Riley R."/>
            <person name="Andreopoulos W."/>
            <person name="He G."/>
            <person name="Johnson J."/>
            <person name="Barry K.W."/>
            <person name="Grigoriev I.V."/>
            <person name="Nagy L."/>
            <person name="Hibbett D."/>
            <person name="Henrissat B."/>
            <person name="Matheny P.B."/>
            <person name="Labbe J."/>
            <person name="Martin F."/>
        </authorList>
    </citation>
    <scope>NUCLEOTIDE SEQUENCE</scope>
    <source>
        <strain evidence="1">FP105234-sp</strain>
    </source>
</reference>
<evidence type="ECO:0000313" key="2">
    <source>
        <dbReference type="Proteomes" id="UP000814033"/>
    </source>
</evidence>
<organism evidence="1 2">
    <name type="scientific">Auriscalpium vulgare</name>
    <dbReference type="NCBI Taxonomy" id="40419"/>
    <lineage>
        <taxon>Eukaryota</taxon>
        <taxon>Fungi</taxon>
        <taxon>Dikarya</taxon>
        <taxon>Basidiomycota</taxon>
        <taxon>Agaricomycotina</taxon>
        <taxon>Agaricomycetes</taxon>
        <taxon>Russulales</taxon>
        <taxon>Auriscalpiaceae</taxon>
        <taxon>Auriscalpium</taxon>
    </lineage>
</organism>